<dbReference type="PROSITE" id="PS00028">
    <property type="entry name" value="ZINC_FINGER_C2H2_1"/>
    <property type="match status" value="1"/>
</dbReference>
<dbReference type="PANTHER" id="PTHR35744:SF4">
    <property type="entry name" value="OS04G0464600 PROTEIN"/>
    <property type="match status" value="1"/>
</dbReference>
<dbReference type="PROSITE" id="PS50157">
    <property type="entry name" value="ZINC_FINGER_C2H2_2"/>
    <property type="match status" value="1"/>
</dbReference>
<organism evidence="4">
    <name type="scientific">Wollemia nobilis</name>
    <dbReference type="NCBI Taxonomy" id="56998"/>
    <lineage>
        <taxon>Eukaryota</taxon>
        <taxon>Viridiplantae</taxon>
        <taxon>Streptophyta</taxon>
        <taxon>Embryophyta</taxon>
        <taxon>Tracheophyta</taxon>
        <taxon>Spermatophyta</taxon>
        <taxon>Pinopsida</taxon>
        <taxon>Pinidae</taxon>
        <taxon>Conifers II</taxon>
        <taxon>Araucariales</taxon>
        <taxon>Araucariaceae</taxon>
        <taxon>Wollemia</taxon>
    </lineage>
</organism>
<dbReference type="Pfam" id="PF01936">
    <property type="entry name" value="NYN"/>
    <property type="match status" value="1"/>
</dbReference>
<dbReference type="CDD" id="cd18725">
    <property type="entry name" value="PIN_LabA-like"/>
    <property type="match status" value="1"/>
</dbReference>
<protein>
    <submittedName>
        <fullName evidence="4">TSA: Wollemia nobilis Ref_Wollemi_Transcript_18690_1350 transcribed RNA sequence</fullName>
    </submittedName>
</protein>
<feature type="domain" description="C2H2-type" evidence="3">
    <location>
        <begin position="129"/>
        <end position="157"/>
    </location>
</feature>
<keyword evidence="1" id="KW-0863">Zinc-finger</keyword>
<reference evidence="4" key="1">
    <citation type="submission" date="2015-02" db="EMBL/GenBank/DDBJ databases">
        <title>A transcriptome of Wollemia nobilis - a relic of Gondwana.</title>
        <authorList>
            <person name="Chia J.Y."/>
            <person name="Leong Y.S."/>
            <person name="Abdul Karim S."/>
            <person name="Wan Azmi N."/>
            <person name="Hercus R."/>
            <person name="Croft L."/>
        </authorList>
    </citation>
    <scope>NUCLEOTIDE SEQUENCE</scope>
    <source>
        <strain evidence="4">MaeBrown</strain>
        <tissue evidence="4">Leaf</tissue>
    </source>
</reference>
<evidence type="ECO:0000313" key="4">
    <source>
        <dbReference type="EMBL" id="JAG86206.1"/>
    </source>
</evidence>
<name>A0A0C9RI97_9CONI</name>
<dbReference type="AlphaFoldDB" id="A0A0C9RI97"/>
<dbReference type="GO" id="GO:0004540">
    <property type="term" value="F:RNA nuclease activity"/>
    <property type="evidence" value="ECO:0007669"/>
    <property type="project" value="InterPro"/>
</dbReference>
<dbReference type="InterPro" id="IPR036236">
    <property type="entry name" value="Znf_C2H2_sf"/>
</dbReference>
<keyword evidence="1" id="KW-0862">Zinc</keyword>
<evidence type="ECO:0000256" key="2">
    <source>
        <dbReference type="SAM" id="MobiDB-lite"/>
    </source>
</evidence>
<evidence type="ECO:0000259" key="3">
    <source>
        <dbReference type="PROSITE" id="PS50157"/>
    </source>
</evidence>
<feature type="region of interest" description="Disordered" evidence="2">
    <location>
        <begin position="294"/>
        <end position="348"/>
    </location>
</feature>
<sequence length="400" mass="45703">MDLYKLIARLKLPRRGEIHSFSSYSARCYHTARSRATAIATFRDEENISKSVGIFWDLDNKPPHCVPPYDAATSLKVLAAEFGPLGTMVAYANRHAFTFVPDRVRFLRKQRKILDLMESRGLVRSLEPYTCEVCGRRFEPHPKFQKHFRQLHEREHHKRVARLESLKGKRREAFRAKILPKEEKYRAAARKVLVPKEGYGLAPEIIRAGFRVRTVRDKPQAADVALESDVVEAMDYGIRTLCLVSDDSDFVRVLREARERNVRTVVVGDQCGGLKRFADAAFSWRDVARGQAAQVAGSSRGASEEEDDFEEDEGFKRNYGSQTEEEEEDEDVDLEGLGLEDDNDEDDDFDEFFRVDEFKGKGCGGKRGIVFVANSGRKLDSRRKAGSWRRLHSDSEDFPS</sequence>
<dbReference type="SUPFAM" id="SSF57667">
    <property type="entry name" value="beta-beta-alpha zinc fingers"/>
    <property type="match status" value="1"/>
</dbReference>
<feature type="region of interest" description="Disordered" evidence="2">
    <location>
        <begin position="378"/>
        <end position="400"/>
    </location>
</feature>
<keyword evidence="1" id="KW-0479">Metal-binding</keyword>
<proteinExistence type="predicted"/>
<evidence type="ECO:0000256" key="1">
    <source>
        <dbReference type="PROSITE-ProRule" id="PRU00042"/>
    </source>
</evidence>
<feature type="compositionally biased region" description="Acidic residues" evidence="2">
    <location>
        <begin position="323"/>
        <end position="348"/>
    </location>
</feature>
<dbReference type="Gene3D" id="3.40.50.1010">
    <property type="entry name" value="5'-nuclease"/>
    <property type="match status" value="1"/>
</dbReference>
<accession>A0A0C9RI97</accession>
<dbReference type="InterPro" id="IPR021139">
    <property type="entry name" value="NYN"/>
</dbReference>
<dbReference type="EMBL" id="GCHU01018567">
    <property type="protein sequence ID" value="JAG86206.1"/>
    <property type="molecule type" value="Transcribed_RNA"/>
</dbReference>
<dbReference type="PANTHER" id="PTHR35744">
    <property type="entry name" value="C2H2-TYPE DOMAIN-CONTAINING PROTEIN"/>
    <property type="match status" value="1"/>
</dbReference>
<feature type="compositionally biased region" description="Basic and acidic residues" evidence="2">
    <location>
        <begin position="391"/>
        <end position="400"/>
    </location>
</feature>
<dbReference type="GO" id="GO:0008270">
    <property type="term" value="F:zinc ion binding"/>
    <property type="evidence" value="ECO:0007669"/>
    <property type="project" value="UniProtKB-KW"/>
</dbReference>
<dbReference type="InterPro" id="IPR013087">
    <property type="entry name" value="Znf_C2H2_type"/>
</dbReference>
<feature type="compositionally biased region" description="Acidic residues" evidence="2">
    <location>
        <begin position="304"/>
        <end position="313"/>
    </location>
</feature>